<evidence type="ECO:0000313" key="8">
    <source>
        <dbReference type="EMBL" id="MDY7228788.1"/>
    </source>
</evidence>
<dbReference type="Pfam" id="PF03994">
    <property type="entry name" value="DUF350"/>
    <property type="match status" value="2"/>
</dbReference>
<keyword evidence="4 7" id="KW-0812">Transmembrane</keyword>
<sequence>MELRPLYLLTFSGITTLILLLLFRLGQRLVSPSHTVREDLEHDHTARALLQVGQVLSVFLIAGSVVAGSVQGESVAQDALWVAAYSLLALGLLAVFGHLGVKVLLRSRLPAEIERGNTAAGLAAGAHYLATGIILSRSISGTDLRTLGIALVFFVMSQFALHLFVVLFRTLTAYDDAEEVLGENVAAAISYAGVTISLALIIGHAVEGTFEGWGPSLSGYAKALIFILTLYPVRQLLVQTLLLGARFTLRGGRLDQGIAAERNLGMAVLEAVAYLAAAFLVTRIS</sequence>
<dbReference type="PANTHER" id="PTHR40043:SF1">
    <property type="entry name" value="UPF0719 INNER MEMBRANE PROTEIN YJFL"/>
    <property type="match status" value="1"/>
</dbReference>
<proteinExistence type="inferred from homology"/>
<feature type="transmembrane region" description="Helical" evidence="7">
    <location>
        <begin position="46"/>
        <end position="67"/>
    </location>
</feature>
<evidence type="ECO:0000256" key="5">
    <source>
        <dbReference type="ARBA" id="ARBA00022989"/>
    </source>
</evidence>
<dbReference type="RefSeq" id="WP_321547504.1">
    <property type="nucleotide sequence ID" value="NZ_JAXIVS010000006.1"/>
</dbReference>
<feature type="transmembrane region" description="Helical" evidence="7">
    <location>
        <begin position="79"/>
        <end position="105"/>
    </location>
</feature>
<feature type="transmembrane region" description="Helical" evidence="7">
    <location>
        <begin position="223"/>
        <end position="243"/>
    </location>
</feature>
<evidence type="ECO:0000256" key="3">
    <source>
        <dbReference type="ARBA" id="ARBA00022475"/>
    </source>
</evidence>
<feature type="transmembrane region" description="Helical" evidence="7">
    <location>
        <begin position="6"/>
        <end position="25"/>
    </location>
</feature>
<gene>
    <name evidence="8" type="ORF">SYV04_20355</name>
</gene>
<protein>
    <submittedName>
        <fullName evidence="8">DUF350 domain-containing protein</fullName>
    </submittedName>
</protein>
<comment type="similarity">
    <text evidence="2">Belongs to the UPF0719 family.</text>
</comment>
<dbReference type="EMBL" id="JAXIVS010000006">
    <property type="protein sequence ID" value="MDY7228788.1"/>
    <property type="molecule type" value="Genomic_DNA"/>
</dbReference>
<dbReference type="InterPro" id="IPR007140">
    <property type="entry name" value="DUF350"/>
</dbReference>
<name>A0ABU5H5M5_9BACT</name>
<keyword evidence="9" id="KW-1185">Reference proteome</keyword>
<evidence type="ECO:0000256" key="7">
    <source>
        <dbReference type="SAM" id="Phobius"/>
    </source>
</evidence>
<comment type="caution">
    <text evidence="8">The sequence shown here is derived from an EMBL/GenBank/DDBJ whole genome shotgun (WGS) entry which is preliminary data.</text>
</comment>
<evidence type="ECO:0000256" key="4">
    <source>
        <dbReference type="ARBA" id="ARBA00022692"/>
    </source>
</evidence>
<feature type="transmembrane region" description="Helical" evidence="7">
    <location>
        <begin position="117"/>
        <end position="135"/>
    </location>
</feature>
<keyword evidence="3" id="KW-1003">Cell membrane</keyword>
<evidence type="ECO:0000256" key="2">
    <source>
        <dbReference type="ARBA" id="ARBA00005779"/>
    </source>
</evidence>
<reference evidence="8 9" key="1">
    <citation type="submission" date="2023-12" db="EMBL/GenBank/DDBJ databases">
        <title>the genome sequence of Hyalangium sp. s54d21.</title>
        <authorList>
            <person name="Zhang X."/>
        </authorList>
    </citation>
    <scope>NUCLEOTIDE SEQUENCE [LARGE SCALE GENOMIC DNA]</scope>
    <source>
        <strain evidence="9">s54d21</strain>
    </source>
</reference>
<organism evidence="8 9">
    <name type="scientific">Hyalangium rubrum</name>
    <dbReference type="NCBI Taxonomy" id="3103134"/>
    <lineage>
        <taxon>Bacteria</taxon>
        <taxon>Pseudomonadati</taxon>
        <taxon>Myxococcota</taxon>
        <taxon>Myxococcia</taxon>
        <taxon>Myxococcales</taxon>
        <taxon>Cystobacterineae</taxon>
        <taxon>Archangiaceae</taxon>
        <taxon>Hyalangium</taxon>
    </lineage>
</organism>
<feature type="transmembrane region" description="Helical" evidence="7">
    <location>
        <begin position="147"/>
        <end position="168"/>
    </location>
</feature>
<keyword evidence="5 7" id="KW-1133">Transmembrane helix</keyword>
<evidence type="ECO:0000256" key="6">
    <source>
        <dbReference type="ARBA" id="ARBA00023136"/>
    </source>
</evidence>
<comment type="subcellular location">
    <subcellularLocation>
        <location evidence="1">Cell membrane</location>
        <topology evidence="1">Multi-pass membrane protein</topology>
    </subcellularLocation>
</comment>
<feature type="transmembrane region" description="Helical" evidence="7">
    <location>
        <begin position="264"/>
        <end position="284"/>
    </location>
</feature>
<evidence type="ECO:0000256" key="1">
    <source>
        <dbReference type="ARBA" id="ARBA00004651"/>
    </source>
</evidence>
<evidence type="ECO:0000313" key="9">
    <source>
        <dbReference type="Proteomes" id="UP001291309"/>
    </source>
</evidence>
<keyword evidence="6 7" id="KW-0472">Membrane</keyword>
<dbReference type="PANTHER" id="PTHR40043">
    <property type="entry name" value="UPF0719 INNER MEMBRANE PROTEIN YJFL"/>
    <property type="match status" value="1"/>
</dbReference>
<accession>A0ABU5H5M5</accession>
<feature type="transmembrane region" description="Helical" evidence="7">
    <location>
        <begin position="180"/>
        <end position="203"/>
    </location>
</feature>
<dbReference type="Proteomes" id="UP001291309">
    <property type="component" value="Unassembled WGS sequence"/>
</dbReference>